<organism evidence="8 9">
    <name type="scientific">Blastomonas natatoria</name>
    <dbReference type="NCBI Taxonomy" id="34015"/>
    <lineage>
        <taxon>Bacteria</taxon>
        <taxon>Pseudomonadati</taxon>
        <taxon>Pseudomonadota</taxon>
        <taxon>Alphaproteobacteria</taxon>
        <taxon>Sphingomonadales</taxon>
        <taxon>Sphingomonadaceae</taxon>
        <taxon>Blastomonas</taxon>
    </lineage>
</organism>
<comment type="caution">
    <text evidence="8">The sequence shown here is derived from an EMBL/GenBank/DDBJ whole genome shotgun (WGS) entry which is preliminary data.</text>
</comment>
<evidence type="ECO:0000256" key="2">
    <source>
        <dbReference type="ARBA" id="ARBA00012438"/>
    </source>
</evidence>
<dbReference type="PROSITE" id="PS50109">
    <property type="entry name" value="HIS_KIN"/>
    <property type="match status" value="1"/>
</dbReference>
<evidence type="ECO:0000259" key="7">
    <source>
        <dbReference type="PROSITE" id="PS50109"/>
    </source>
</evidence>
<evidence type="ECO:0000256" key="5">
    <source>
        <dbReference type="ARBA" id="ARBA00023012"/>
    </source>
</evidence>
<feature type="domain" description="Histidine kinase" evidence="7">
    <location>
        <begin position="242"/>
        <end position="457"/>
    </location>
</feature>
<dbReference type="InterPro" id="IPR005467">
    <property type="entry name" value="His_kinase_dom"/>
</dbReference>
<dbReference type="Proteomes" id="UP000248014">
    <property type="component" value="Unassembled WGS sequence"/>
</dbReference>
<dbReference type="EMBL" id="QJJM01000006">
    <property type="protein sequence ID" value="PXW76039.1"/>
    <property type="molecule type" value="Genomic_DNA"/>
</dbReference>
<feature type="region of interest" description="Disordered" evidence="6">
    <location>
        <begin position="1"/>
        <end position="24"/>
    </location>
</feature>
<dbReference type="PRINTS" id="PR00344">
    <property type="entry name" value="BCTRLSENSOR"/>
</dbReference>
<dbReference type="CDD" id="cd00075">
    <property type="entry name" value="HATPase"/>
    <property type="match status" value="1"/>
</dbReference>
<dbReference type="Gene3D" id="3.30.565.10">
    <property type="entry name" value="Histidine kinase-like ATPase, C-terminal domain"/>
    <property type="match status" value="1"/>
</dbReference>
<dbReference type="GO" id="GO:0000155">
    <property type="term" value="F:phosphorelay sensor kinase activity"/>
    <property type="evidence" value="ECO:0007669"/>
    <property type="project" value="InterPro"/>
</dbReference>
<protein>
    <recommendedName>
        <fullName evidence="2">histidine kinase</fullName>
        <ecNumber evidence="2">2.7.13.3</ecNumber>
    </recommendedName>
</protein>
<dbReference type="InterPro" id="IPR036890">
    <property type="entry name" value="HATPase_C_sf"/>
</dbReference>
<evidence type="ECO:0000256" key="4">
    <source>
        <dbReference type="ARBA" id="ARBA00022777"/>
    </source>
</evidence>
<dbReference type="Pfam" id="PF02518">
    <property type="entry name" value="HATPase_c"/>
    <property type="match status" value="1"/>
</dbReference>
<dbReference type="EC" id="2.7.13.3" evidence="2"/>
<evidence type="ECO:0000256" key="3">
    <source>
        <dbReference type="ARBA" id="ARBA00022679"/>
    </source>
</evidence>
<keyword evidence="3" id="KW-0808">Transferase</keyword>
<dbReference type="PANTHER" id="PTHR43711">
    <property type="entry name" value="TWO-COMPONENT HISTIDINE KINASE"/>
    <property type="match status" value="1"/>
</dbReference>
<sequence length="457" mass="48811">MKAHRPKAETGFAPPPAGAPDTARIDRDGRLVTADARLARLHAGLGGSDGDVLAVPALLDLVRNALRLGMRLSRPITAIGASEIVEFWCDCAPDGAGADLVLSQWRERPLPEADHGWPFQSAVPPLGNSIRIRVDPLGRILNVECEQPLPAFWQPEHSTLKSVGSFLTIEGGGPLVLADCHDGALLRLAGDERLWTLHRTRDPSGAGWNLLVTEAADAEAMTAPEPPPLFDSQRLAHMFGSQIGPALRQPIGRIIANAETIGGRLEGPLRADYANYAGDIASAGRHLLALIDDLADLEAIEASGFSAAREPVDLADLARRAAGLLALKAADRAIRVDRPAEDEALPAVGEFRRVLQVLLNLLGNAINYAPDGSMIWLRLDEGPDWASVTVADQGPGLTSEQQQRLFNKWERLGRSGDGGSGLGLYISRRLALAMQGDLTVESAPGQGARFTLTLPKE</sequence>
<evidence type="ECO:0000256" key="1">
    <source>
        <dbReference type="ARBA" id="ARBA00000085"/>
    </source>
</evidence>
<name>A0A2V3VHE0_9SPHN</name>
<proteinExistence type="predicted"/>
<dbReference type="InterPro" id="IPR036097">
    <property type="entry name" value="HisK_dim/P_sf"/>
</dbReference>
<dbReference type="InterPro" id="IPR004358">
    <property type="entry name" value="Sig_transdc_His_kin-like_C"/>
</dbReference>
<dbReference type="PANTHER" id="PTHR43711:SF1">
    <property type="entry name" value="HISTIDINE KINASE 1"/>
    <property type="match status" value="1"/>
</dbReference>
<evidence type="ECO:0000256" key="6">
    <source>
        <dbReference type="SAM" id="MobiDB-lite"/>
    </source>
</evidence>
<gene>
    <name evidence="8" type="ORF">C7451_106204</name>
</gene>
<keyword evidence="4 8" id="KW-0418">Kinase</keyword>
<dbReference type="SUPFAM" id="SSF47384">
    <property type="entry name" value="Homodimeric domain of signal transducing histidine kinase"/>
    <property type="match status" value="1"/>
</dbReference>
<keyword evidence="9" id="KW-1185">Reference proteome</keyword>
<dbReference type="AlphaFoldDB" id="A0A2V3VHE0"/>
<comment type="catalytic activity">
    <reaction evidence="1">
        <text>ATP + protein L-histidine = ADP + protein N-phospho-L-histidine.</text>
        <dbReference type="EC" id="2.7.13.3"/>
    </reaction>
</comment>
<dbReference type="SMART" id="SM00387">
    <property type="entry name" value="HATPase_c"/>
    <property type="match status" value="1"/>
</dbReference>
<dbReference type="InterPro" id="IPR003594">
    <property type="entry name" value="HATPase_dom"/>
</dbReference>
<keyword evidence="5" id="KW-0902">Two-component regulatory system</keyword>
<accession>A0A2V3VHE0</accession>
<dbReference type="Gene3D" id="1.10.287.130">
    <property type="match status" value="1"/>
</dbReference>
<reference evidence="8 9" key="1">
    <citation type="submission" date="2018-05" db="EMBL/GenBank/DDBJ databases">
        <title>Genomic Encyclopedia of Type Strains, Phase IV (KMG-IV): sequencing the most valuable type-strain genomes for metagenomic binning, comparative biology and taxonomic classification.</title>
        <authorList>
            <person name="Goeker M."/>
        </authorList>
    </citation>
    <scope>NUCLEOTIDE SEQUENCE [LARGE SCALE GENOMIC DNA]</scope>
    <source>
        <strain evidence="8 9">DSM 3183</strain>
    </source>
</reference>
<evidence type="ECO:0000313" key="8">
    <source>
        <dbReference type="EMBL" id="PXW76039.1"/>
    </source>
</evidence>
<evidence type="ECO:0000313" key="9">
    <source>
        <dbReference type="Proteomes" id="UP000248014"/>
    </source>
</evidence>
<dbReference type="SUPFAM" id="SSF55874">
    <property type="entry name" value="ATPase domain of HSP90 chaperone/DNA topoisomerase II/histidine kinase"/>
    <property type="match status" value="1"/>
</dbReference>
<dbReference type="InterPro" id="IPR050736">
    <property type="entry name" value="Sensor_HK_Regulatory"/>
</dbReference>
<dbReference type="RefSeq" id="WP_244181760.1">
    <property type="nucleotide sequence ID" value="NZ_QJJM01000006.1"/>
</dbReference>